<feature type="transmembrane region" description="Helical" evidence="8">
    <location>
        <begin position="117"/>
        <end position="137"/>
    </location>
</feature>
<evidence type="ECO:0000256" key="7">
    <source>
        <dbReference type="ARBA" id="ARBA00023136"/>
    </source>
</evidence>
<dbReference type="FunFam" id="1.10.3470.10:FF:000001">
    <property type="entry name" value="Vitamin B12 ABC transporter permease BtuC"/>
    <property type="match status" value="1"/>
</dbReference>
<keyword evidence="7 8" id="KW-0472">Membrane</keyword>
<evidence type="ECO:0000256" key="4">
    <source>
        <dbReference type="ARBA" id="ARBA00022475"/>
    </source>
</evidence>
<name>A0A6J7XR41_9ZZZZ</name>
<keyword evidence="6 8" id="KW-1133">Transmembrane helix</keyword>
<evidence type="ECO:0000256" key="3">
    <source>
        <dbReference type="ARBA" id="ARBA00022448"/>
    </source>
</evidence>
<keyword evidence="4" id="KW-1003">Cell membrane</keyword>
<dbReference type="PANTHER" id="PTHR30472">
    <property type="entry name" value="FERRIC ENTEROBACTIN TRANSPORT SYSTEM PERMEASE PROTEIN"/>
    <property type="match status" value="1"/>
</dbReference>
<reference evidence="9" key="1">
    <citation type="submission" date="2020-05" db="EMBL/GenBank/DDBJ databases">
        <authorList>
            <person name="Chiriac C."/>
            <person name="Salcher M."/>
            <person name="Ghai R."/>
            <person name="Kavagutti S V."/>
        </authorList>
    </citation>
    <scope>NUCLEOTIDE SEQUENCE</scope>
</reference>
<feature type="transmembrane region" description="Helical" evidence="8">
    <location>
        <begin position="149"/>
        <end position="171"/>
    </location>
</feature>
<dbReference type="CDD" id="cd06550">
    <property type="entry name" value="TM_ABC_iron-siderophores_like"/>
    <property type="match status" value="1"/>
</dbReference>
<organism evidence="9">
    <name type="scientific">freshwater metagenome</name>
    <dbReference type="NCBI Taxonomy" id="449393"/>
    <lineage>
        <taxon>unclassified sequences</taxon>
        <taxon>metagenomes</taxon>
        <taxon>ecological metagenomes</taxon>
    </lineage>
</organism>
<evidence type="ECO:0000256" key="5">
    <source>
        <dbReference type="ARBA" id="ARBA00022692"/>
    </source>
</evidence>
<evidence type="ECO:0000313" key="9">
    <source>
        <dbReference type="EMBL" id="CAB5240182.1"/>
    </source>
</evidence>
<feature type="transmembrane region" description="Helical" evidence="8">
    <location>
        <begin position="195"/>
        <end position="214"/>
    </location>
</feature>
<keyword evidence="3" id="KW-0813">Transport</keyword>
<gene>
    <name evidence="9" type="ORF">UFOPK3554_00702</name>
</gene>
<feature type="transmembrane region" description="Helical" evidence="8">
    <location>
        <begin position="91"/>
        <end position="111"/>
    </location>
</feature>
<evidence type="ECO:0000256" key="1">
    <source>
        <dbReference type="ARBA" id="ARBA00004651"/>
    </source>
</evidence>
<dbReference type="EMBL" id="CAFBSG010000008">
    <property type="protein sequence ID" value="CAB5240182.1"/>
    <property type="molecule type" value="Genomic_DNA"/>
</dbReference>
<evidence type="ECO:0000256" key="2">
    <source>
        <dbReference type="ARBA" id="ARBA00007935"/>
    </source>
</evidence>
<evidence type="ECO:0000256" key="6">
    <source>
        <dbReference type="ARBA" id="ARBA00022989"/>
    </source>
</evidence>
<evidence type="ECO:0000256" key="8">
    <source>
        <dbReference type="SAM" id="Phobius"/>
    </source>
</evidence>
<feature type="transmembrane region" description="Helical" evidence="8">
    <location>
        <begin position="53"/>
        <end position="79"/>
    </location>
</feature>
<dbReference type="Gene3D" id="1.10.3470.10">
    <property type="entry name" value="ABC transporter involved in vitamin B12 uptake, BtuC"/>
    <property type="match status" value="1"/>
</dbReference>
<comment type="similarity">
    <text evidence="2">Belongs to the binding-protein-dependent transport system permease family. FecCD subfamily.</text>
</comment>
<dbReference type="InterPro" id="IPR037294">
    <property type="entry name" value="ABC_BtuC-like"/>
</dbReference>
<accession>A0A6J7XR41</accession>
<feature type="transmembrane region" description="Helical" evidence="8">
    <location>
        <begin position="310"/>
        <end position="328"/>
    </location>
</feature>
<dbReference type="GO" id="GO:0005886">
    <property type="term" value="C:plasma membrane"/>
    <property type="evidence" value="ECO:0007669"/>
    <property type="project" value="UniProtKB-SubCell"/>
</dbReference>
<sequence length="336" mass="34128">MHRVSSRRGAFVSIAILLALISISFTLGAAHVDNVWNVLLHPMRHSDQSGHDIIWNIRFPRIVAALLIGATLGAAGVMAQGACNNPLAEPSILGTSAGAATGVLLGVLVGAVSIGSFGAVVCGALGGFLATMLTFTLASRRSSASSMTLVIVGIAVSAMLAAVVGVATSIASRADARSLSFWNFGSMALVTNKDLIALAVSVVAGLIIAARIAPSLDVLSLGDDSARHRGFDSRIIRFVALGALSLLVGASVSTVGSIAFVGLAAPHIARFLYGPTNRTVLFHGALIGAAIVLAADTAARTVASPNELPIGLLTSLIGAPVLIALVSTRSSVWKIS</sequence>
<dbReference type="InterPro" id="IPR000522">
    <property type="entry name" value="ABC_transptr_permease_BtuC"/>
</dbReference>
<dbReference type="SUPFAM" id="SSF81345">
    <property type="entry name" value="ABC transporter involved in vitamin B12 uptake, BtuC"/>
    <property type="match status" value="1"/>
</dbReference>
<dbReference type="GO" id="GO:0022857">
    <property type="term" value="F:transmembrane transporter activity"/>
    <property type="evidence" value="ECO:0007669"/>
    <property type="project" value="InterPro"/>
</dbReference>
<proteinExistence type="inferred from homology"/>
<protein>
    <submittedName>
        <fullName evidence="9">Unannotated protein</fullName>
    </submittedName>
</protein>
<dbReference type="PANTHER" id="PTHR30472:SF25">
    <property type="entry name" value="ABC TRANSPORTER PERMEASE PROTEIN MJ0876-RELATED"/>
    <property type="match status" value="1"/>
</dbReference>
<feature type="transmembrane region" description="Helical" evidence="8">
    <location>
        <begin position="280"/>
        <end position="298"/>
    </location>
</feature>
<feature type="transmembrane region" description="Helical" evidence="8">
    <location>
        <begin position="235"/>
        <end position="260"/>
    </location>
</feature>
<dbReference type="Pfam" id="PF01032">
    <property type="entry name" value="FecCD"/>
    <property type="match status" value="1"/>
</dbReference>
<dbReference type="AlphaFoldDB" id="A0A6J7XR41"/>
<keyword evidence="5 8" id="KW-0812">Transmembrane</keyword>
<comment type="subcellular location">
    <subcellularLocation>
        <location evidence="1">Cell membrane</location>
        <topology evidence="1">Multi-pass membrane protein</topology>
    </subcellularLocation>
</comment>